<reference evidence="1" key="1">
    <citation type="journal article" date="2015" name="Nature">
        <title>Complex archaea that bridge the gap between prokaryotes and eukaryotes.</title>
        <authorList>
            <person name="Spang A."/>
            <person name="Saw J.H."/>
            <person name="Jorgensen S.L."/>
            <person name="Zaremba-Niedzwiedzka K."/>
            <person name="Martijn J."/>
            <person name="Lind A.E."/>
            <person name="van Eijk R."/>
            <person name="Schleper C."/>
            <person name="Guy L."/>
            <person name="Ettema T.J."/>
        </authorList>
    </citation>
    <scope>NUCLEOTIDE SEQUENCE</scope>
</reference>
<protein>
    <submittedName>
        <fullName evidence="1">Uncharacterized protein</fullName>
    </submittedName>
</protein>
<comment type="caution">
    <text evidence="1">The sequence shown here is derived from an EMBL/GenBank/DDBJ whole genome shotgun (WGS) entry which is preliminary data.</text>
</comment>
<proteinExistence type="predicted"/>
<sequence length="698" mass="76828">MAEQKPLVIPIPSMGLDKYNEPIYNAPTTPFVQNMNIFPTVVKKRSGSIKLGLNLPLKGTGMEVLQHIDGLGAYHTIAMTTTNAALFNGSTKMWEVITPGVALEDCEDVWVAGSGDTIAVDATAGEYVRGSKSVKITLASAAADGDKLAYEDFSAINLTNVYVDYDSTGIQLTEISFWIKSSIALAPNAFELVVSEAANGAKTGTVDVNYSLCLTTALAADTWTFVQLTKTLTSLNAVVSVALYANATIADGTIIRIDDVRAHKIFTGTDSDRWSYGMVYDSAEFANGDAALFISNDVDKPLCYEGASGDTFKQHANDLANFTTTKELIEFWNHLIYLHHSVASKVAKGFAYADFGDCDDWTTGTFGAGILTDSIGAILRARKLKADLVVYSEESISIGKYVGDPYIFVWPTLVTDTGLFAERALYSFKDFHYFLGNDNKVYMYEGNYYLKSVGDLIEDALFQEIDALKAKYIVTGIDPMEHRVHFAFADSTASYADRSYAINYKRQPNTWEYHKFVKTIRGFSKYKNEYGWACNGPEVSGIACNATILKCNDTRTQEGGPSKITISDDGYVYQWNAAFSTEDGTNFECILDSGDVVAPSGEYLDINEFRFEAKSAIPNSTCDVRYSTDGGKTWSEKIETVTIASGDAGKWDWHVVPGEAYDFDVTARMCRFRIEQYNSGDIQIRRRSCTVGVRSAKD</sequence>
<name>A0A0F9JDK3_9ZZZZ</name>
<organism evidence="1">
    <name type="scientific">marine sediment metagenome</name>
    <dbReference type="NCBI Taxonomy" id="412755"/>
    <lineage>
        <taxon>unclassified sequences</taxon>
        <taxon>metagenomes</taxon>
        <taxon>ecological metagenomes</taxon>
    </lineage>
</organism>
<gene>
    <name evidence="1" type="ORF">LCGC14_1466730</name>
</gene>
<dbReference type="AlphaFoldDB" id="A0A0F9JDK3"/>
<dbReference type="EMBL" id="LAZR01010272">
    <property type="protein sequence ID" value="KKM67874.1"/>
    <property type="molecule type" value="Genomic_DNA"/>
</dbReference>
<evidence type="ECO:0000313" key="1">
    <source>
        <dbReference type="EMBL" id="KKM67874.1"/>
    </source>
</evidence>
<accession>A0A0F9JDK3</accession>